<name>A0A9D9E7X2_9SPIR</name>
<dbReference type="EMBL" id="JADIMU010000016">
    <property type="protein sequence ID" value="MBO8442588.1"/>
    <property type="molecule type" value="Genomic_DNA"/>
</dbReference>
<dbReference type="InterPro" id="IPR002825">
    <property type="entry name" value="Pept_S49_ser-pept_pro"/>
</dbReference>
<dbReference type="Gene3D" id="3.90.226.10">
    <property type="entry name" value="2-enoyl-CoA Hydratase, Chain A, domain 1"/>
    <property type="match status" value="1"/>
</dbReference>
<dbReference type="PANTHER" id="PTHR35984:SF1">
    <property type="entry name" value="PERIPLASMIC SERINE PROTEASE"/>
    <property type="match status" value="1"/>
</dbReference>
<organism evidence="1 2">
    <name type="scientific">Candidatus Aphodenecus pullistercoris</name>
    <dbReference type="NCBI Taxonomy" id="2840669"/>
    <lineage>
        <taxon>Bacteria</taxon>
        <taxon>Pseudomonadati</taxon>
        <taxon>Spirochaetota</taxon>
        <taxon>Spirochaetia</taxon>
        <taxon>Spirochaetales</taxon>
        <taxon>Candidatus Aphodenecus</taxon>
    </lineage>
</organism>
<sequence>MAGWDEVLREVSSVPNVLDTTREKYIEQLSKLTGRNTICYYSSFLTKQAQNTGIIDNDINGFMTAIKGMDCSRGLDLILHTQGGSPEAAEAIVSYLKAKFGNNIRVIVPQIAMSAGTMIACAAKEIFMGKHSSLGPIDPQFGGGIPAYNVVWEFNQARESLRKNPTDINYWRLRIQQYPASFLKSALDAISLSSELASNWLASNMFAMDADKDNKVKRVVEHLNEHDMSKTHGRHFDIDKCRSYGLVINALEDDQKLQDAVLSVHHSCMISIDKTNIIKIIEGNKGRRVLITQNV</sequence>
<accession>A0A9D9E7X2</accession>
<dbReference type="Pfam" id="PF01972">
    <property type="entry name" value="SDH_protease"/>
    <property type="match status" value="1"/>
</dbReference>
<keyword evidence="1" id="KW-0645">Protease</keyword>
<dbReference type="GO" id="GO:0008233">
    <property type="term" value="F:peptidase activity"/>
    <property type="evidence" value="ECO:0007669"/>
    <property type="project" value="UniProtKB-KW"/>
</dbReference>
<dbReference type="PANTHER" id="PTHR35984">
    <property type="entry name" value="PERIPLASMIC SERINE PROTEASE"/>
    <property type="match status" value="1"/>
</dbReference>
<comment type="caution">
    <text evidence="1">The sequence shown here is derived from an EMBL/GenBank/DDBJ whole genome shotgun (WGS) entry which is preliminary data.</text>
</comment>
<dbReference type="GO" id="GO:0016020">
    <property type="term" value="C:membrane"/>
    <property type="evidence" value="ECO:0007669"/>
    <property type="project" value="InterPro"/>
</dbReference>
<reference evidence="1" key="1">
    <citation type="submission" date="2020-10" db="EMBL/GenBank/DDBJ databases">
        <authorList>
            <person name="Gilroy R."/>
        </authorList>
    </citation>
    <scope>NUCLEOTIDE SEQUENCE</scope>
    <source>
        <strain evidence="1">11167</strain>
    </source>
</reference>
<reference evidence="1" key="2">
    <citation type="journal article" date="2021" name="PeerJ">
        <title>Extensive microbial diversity within the chicken gut microbiome revealed by metagenomics and culture.</title>
        <authorList>
            <person name="Gilroy R."/>
            <person name="Ravi A."/>
            <person name="Getino M."/>
            <person name="Pursley I."/>
            <person name="Horton D.L."/>
            <person name="Alikhan N.F."/>
            <person name="Baker D."/>
            <person name="Gharbi K."/>
            <person name="Hall N."/>
            <person name="Watson M."/>
            <person name="Adriaenssens E.M."/>
            <person name="Foster-Nyarko E."/>
            <person name="Jarju S."/>
            <person name="Secka A."/>
            <person name="Antonio M."/>
            <person name="Oren A."/>
            <person name="Chaudhuri R.R."/>
            <person name="La Ragione R."/>
            <person name="Hildebrand F."/>
            <person name="Pallen M.J."/>
        </authorList>
    </citation>
    <scope>NUCLEOTIDE SEQUENCE</scope>
    <source>
        <strain evidence="1">11167</strain>
    </source>
</reference>
<evidence type="ECO:0000313" key="2">
    <source>
        <dbReference type="Proteomes" id="UP000823633"/>
    </source>
</evidence>
<keyword evidence="1" id="KW-0378">Hydrolase</keyword>
<dbReference type="InterPro" id="IPR029045">
    <property type="entry name" value="ClpP/crotonase-like_dom_sf"/>
</dbReference>
<evidence type="ECO:0000313" key="1">
    <source>
        <dbReference type="EMBL" id="MBO8442588.1"/>
    </source>
</evidence>
<protein>
    <submittedName>
        <fullName evidence="1">Serine protease</fullName>
    </submittedName>
</protein>
<dbReference type="SUPFAM" id="SSF52096">
    <property type="entry name" value="ClpP/crotonase"/>
    <property type="match status" value="1"/>
</dbReference>
<dbReference type="GO" id="GO:0006508">
    <property type="term" value="P:proteolysis"/>
    <property type="evidence" value="ECO:0007669"/>
    <property type="project" value="UniProtKB-KW"/>
</dbReference>
<proteinExistence type="predicted"/>
<dbReference type="Proteomes" id="UP000823633">
    <property type="component" value="Unassembled WGS sequence"/>
</dbReference>
<gene>
    <name evidence="1" type="ORF">IAC42_02350</name>
</gene>
<dbReference type="AlphaFoldDB" id="A0A9D9E7X2"/>